<dbReference type="EMBL" id="MVBM01000002">
    <property type="protein sequence ID" value="OOK78829.1"/>
    <property type="molecule type" value="Genomic_DNA"/>
</dbReference>
<dbReference type="Proteomes" id="UP000189229">
    <property type="component" value="Unassembled WGS sequence"/>
</dbReference>
<evidence type="ECO:0000313" key="4">
    <source>
        <dbReference type="Proteomes" id="UP000188532"/>
    </source>
</evidence>
<accession>A0A1V3XMX3</accession>
<feature type="region of interest" description="Disordered" evidence="1">
    <location>
        <begin position="20"/>
        <end position="59"/>
    </location>
</feature>
<dbReference type="AlphaFoldDB" id="A0A1V3XMX3"/>
<reference evidence="4 5" key="1">
    <citation type="submission" date="2017-02" db="EMBL/GenBank/DDBJ databases">
        <title>Complete genome sequences of Mycobacterium kansasii strains isolated from rhesus macaques.</title>
        <authorList>
            <person name="Panda A."/>
            <person name="Nagaraj S."/>
            <person name="Zhao X."/>
            <person name="Tettelin H."/>
            <person name="Detolla L.J."/>
        </authorList>
    </citation>
    <scope>NUCLEOTIDE SEQUENCE [LARGE SCALE GENOMIC DNA]</scope>
    <source>
        <strain evidence="3 4">11-3469</strain>
        <strain evidence="2 5">11-3813</strain>
    </source>
</reference>
<evidence type="ECO:0000313" key="2">
    <source>
        <dbReference type="EMBL" id="OOK78829.1"/>
    </source>
</evidence>
<feature type="compositionally biased region" description="Pro residues" evidence="1">
    <location>
        <begin position="50"/>
        <end position="59"/>
    </location>
</feature>
<dbReference type="EMBL" id="MVBN01000002">
    <property type="protein sequence ID" value="OOK80577.1"/>
    <property type="molecule type" value="Genomic_DNA"/>
</dbReference>
<proteinExistence type="predicted"/>
<gene>
    <name evidence="3" type="ORF">BZL29_2468</name>
    <name evidence="2" type="ORF">BZL30_2495</name>
</gene>
<evidence type="ECO:0000313" key="5">
    <source>
        <dbReference type="Proteomes" id="UP000189229"/>
    </source>
</evidence>
<evidence type="ECO:0000256" key="1">
    <source>
        <dbReference type="SAM" id="MobiDB-lite"/>
    </source>
</evidence>
<name>A0A1V3XMX3_MYCKA</name>
<sequence>MPNFGAGTTELSDYSCCSTKEEDSVMSQPRTLTVNQNEISARADEVESPIPKPPSSAAS</sequence>
<dbReference type="Proteomes" id="UP000188532">
    <property type="component" value="Unassembled WGS sequence"/>
</dbReference>
<evidence type="ECO:0000313" key="3">
    <source>
        <dbReference type="EMBL" id="OOK80577.1"/>
    </source>
</evidence>
<organism evidence="3 4">
    <name type="scientific">Mycobacterium kansasii</name>
    <dbReference type="NCBI Taxonomy" id="1768"/>
    <lineage>
        <taxon>Bacteria</taxon>
        <taxon>Bacillati</taxon>
        <taxon>Actinomycetota</taxon>
        <taxon>Actinomycetes</taxon>
        <taxon>Mycobacteriales</taxon>
        <taxon>Mycobacteriaceae</taxon>
        <taxon>Mycobacterium</taxon>
    </lineage>
</organism>
<protein>
    <submittedName>
        <fullName evidence="3">Uncharacterized protein</fullName>
    </submittedName>
</protein>
<comment type="caution">
    <text evidence="3">The sequence shown here is derived from an EMBL/GenBank/DDBJ whole genome shotgun (WGS) entry which is preliminary data.</text>
</comment>
<feature type="compositionally biased region" description="Polar residues" evidence="1">
    <location>
        <begin position="25"/>
        <end position="39"/>
    </location>
</feature>